<dbReference type="CDD" id="cd01948">
    <property type="entry name" value="EAL"/>
    <property type="match status" value="1"/>
</dbReference>
<accession>A0A094JHT7</accession>
<dbReference type="InterPro" id="IPR043128">
    <property type="entry name" value="Rev_trsase/Diguanyl_cyclase"/>
</dbReference>
<dbReference type="InterPro" id="IPR035919">
    <property type="entry name" value="EAL_sf"/>
</dbReference>
<dbReference type="OrthoDB" id="9804951at2"/>
<feature type="domain" description="GGDEF" evidence="3">
    <location>
        <begin position="103"/>
        <end position="236"/>
    </location>
</feature>
<dbReference type="SMART" id="SM00267">
    <property type="entry name" value="GGDEF"/>
    <property type="match status" value="1"/>
</dbReference>
<dbReference type="PROSITE" id="PS50887">
    <property type="entry name" value="GGDEF"/>
    <property type="match status" value="1"/>
</dbReference>
<dbReference type="InterPro" id="IPR052155">
    <property type="entry name" value="Biofilm_reg_signaling"/>
</dbReference>
<evidence type="ECO:0000256" key="1">
    <source>
        <dbReference type="SAM" id="Phobius"/>
    </source>
</evidence>
<keyword evidence="1" id="KW-0472">Membrane</keyword>
<evidence type="ECO:0000313" key="5">
    <source>
        <dbReference type="Proteomes" id="UP000054363"/>
    </source>
</evidence>
<dbReference type="CDD" id="cd01949">
    <property type="entry name" value="GGDEF"/>
    <property type="match status" value="1"/>
</dbReference>
<proteinExistence type="predicted"/>
<dbReference type="SUPFAM" id="SSF141868">
    <property type="entry name" value="EAL domain-like"/>
    <property type="match status" value="1"/>
</dbReference>
<keyword evidence="1" id="KW-0812">Transmembrane</keyword>
<organism evidence="4 5">
    <name type="scientific">Pseudidiomarina salinarum</name>
    <dbReference type="NCBI Taxonomy" id="435908"/>
    <lineage>
        <taxon>Bacteria</taxon>
        <taxon>Pseudomonadati</taxon>
        <taxon>Pseudomonadota</taxon>
        <taxon>Gammaproteobacteria</taxon>
        <taxon>Alteromonadales</taxon>
        <taxon>Idiomarinaceae</taxon>
        <taxon>Pseudidiomarina</taxon>
    </lineage>
</organism>
<dbReference type="InterPro" id="IPR029787">
    <property type="entry name" value="Nucleotide_cyclase"/>
</dbReference>
<dbReference type="PANTHER" id="PTHR44757">
    <property type="entry name" value="DIGUANYLATE CYCLASE DGCP"/>
    <property type="match status" value="1"/>
</dbReference>
<dbReference type="PANTHER" id="PTHR44757:SF2">
    <property type="entry name" value="BIOFILM ARCHITECTURE MAINTENANCE PROTEIN MBAA"/>
    <property type="match status" value="1"/>
</dbReference>
<evidence type="ECO:0000259" key="3">
    <source>
        <dbReference type="PROSITE" id="PS50887"/>
    </source>
</evidence>
<keyword evidence="1" id="KW-1133">Transmembrane helix</keyword>
<dbReference type="SUPFAM" id="SSF55073">
    <property type="entry name" value="Nucleotide cyclase"/>
    <property type="match status" value="1"/>
</dbReference>
<dbReference type="NCBIfam" id="TIGR00254">
    <property type="entry name" value="GGDEF"/>
    <property type="match status" value="1"/>
</dbReference>
<gene>
    <name evidence="4" type="ORF">IDSA_05430</name>
</gene>
<dbReference type="AlphaFoldDB" id="A0A094JHT7"/>
<dbReference type="EMBL" id="JPER01000001">
    <property type="protein sequence ID" value="KFZ32111.1"/>
    <property type="molecule type" value="Genomic_DNA"/>
</dbReference>
<dbReference type="Pfam" id="PF00563">
    <property type="entry name" value="EAL"/>
    <property type="match status" value="1"/>
</dbReference>
<dbReference type="Gene3D" id="3.20.20.450">
    <property type="entry name" value="EAL domain"/>
    <property type="match status" value="1"/>
</dbReference>
<evidence type="ECO:0008006" key="6">
    <source>
        <dbReference type="Google" id="ProtNLM"/>
    </source>
</evidence>
<dbReference type="Pfam" id="PF00990">
    <property type="entry name" value="GGDEF"/>
    <property type="match status" value="1"/>
</dbReference>
<feature type="transmembrane region" description="Helical" evidence="1">
    <location>
        <begin position="7"/>
        <end position="24"/>
    </location>
</feature>
<dbReference type="Proteomes" id="UP000054363">
    <property type="component" value="Unassembled WGS sequence"/>
</dbReference>
<reference evidence="4 5" key="1">
    <citation type="submission" date="2014-06" db="EMBL/GenBank/DDBJ databases">
        <title>The draft genome sequence of Idiomarina salinarum ISL-52.</title>
        <authorList>
            <person name="Du J."/>
            <person name="Shao Z."/>
        </authorList>
    </citation>
    <scope>NUCLEOTIDE SEQUENCE [LARGE SCALE GENOMIC DNA]</scope>
    <source>
        <strain evidence="4 5">ISL-52</strain>
    </source>
</reference>
<name>A0A094JHT7_9GAMM</name>
<dbReference type="PROSITE" id="PS50883">
    <property type="entry name" value="EAL"/>
    <property type="match status" value="1"/>
</dbReference>
<sequence length="506" mass="56037">MSPKASAALLTIIYLIAGLVWIFISDRALLEFAGDSALLTTLQTYKGASYVLATAVLLYVLTYMALKRERRLSQDDALTHLLNRHMFRQQLDSQLLVCKDNDKPLVLMLLNIDDFKQINSNVNMHAGDEFLKSVADQMREQFQRQVILGRISGDEFAVVLPGAIWPEDVLPEAEQMQERIRHIQVSGLPELQMTACVGISLYPADGESSKELISAASLALDEAKARGPGSISSYQRKLQEAATQRARLLLDLKAAIANRELSVVYQPQFSASTQRVTGVEVLVRWQHQVDGTIGPAEFIPLAEQHGLICGITDYVMQTAIEELIEADLLYTDIHRVSFNVSAADFNADSSEERFAKNLGALPGDWSVAQFELTETAAMLNMPAIRKVLNALTARGVQVSLDDFGTGYSSLSTLRQLRMQELKVDQSFIADIANNPNDAQIVRTILAMAKALNLRVIAEGVETSSQANFLIKEGCQELQGYLYARPMNIDQLVGFMKNHKKATTKQS</sequence>
<protein>
    <recommendedName>
        <fullName evidence="6">Diguanylate cyclase</fullName>
    </recommendedName>
</protein>
<dbReference type="RefSeq" id="WP_034774821.1">
    <property type="nucleotide sequence ID" value="NZ_JPER01000001.1"/>
</dbReference>
<evidence type="ECO:0000259" key="2">
    <source>
        <dbReference type="PROSITE" id="PS50883"/>
    </source>
</evidence>
<dbReference type="Gene3D" id="3.30.70.270">
    <property type="match status" value="1"/>
</dbReference>
<dbReference type="STRING" id="435908.IDSA_05430"/>
<dbReference type="InterPro" id="IPR000160">
    <property type="entry name" value="GGDEF_dom"/>
</dbReference>
<dbReference type="InterPro" id="IPR001633">
    <property type="entry name" value="EAL_dom"/>
</dbReference>
<feature type="transmembrane region" description="Helical" evidence="1">
    <location>
        <begin position="44"/>
        <end position="66"/>
    </location>
</feature>
<feature type="domain" description="EAL" evidence="2">
    <location>
        <begin position="245"/>
        <end position="499"/>
    </location>
</feature>
<comment type="caution">
    <text evidence="4">The sequence shown here is derived from an EMBL/GenBank/DDBJ whole genome shotgun (WGS) entry which is preliminary data.</text>
</comment>
<keyword evidence="5" id="KW-1185">Reference proteome</keyword>
<evidence type="ECO:0000313" key="4">
    <source>
        <dbReference type="EMBL" id="KFZ32111.1"/>
    </source>
</evidence>
<dbReference type="eggNOG" id="COG5001">
    <property type="taxonomic scope" value="Bacteria"/>
</dbReference>
<dbReference type="SMART" id="SM00052">
    <property type="entry name" value="EAL"/>
    <property type="match status" value="1"/>
</dbReference>